<sequence>MIFSIVCSVIVAVRLKDDNKMPVQTLQHLVEECMSSDNREVKELATLVSCFVVYVLDSSFHNAVGMTTQEHFARRCSQLSQMQETRKFPAYSSKAKAQVQWTFAQCYNELWLQTKEKHQRRIKSSAQEYPFVTRTQQVPRHIRKKRRNDKTTFYLYKNNEGKAGAFIQLLEYRKDKTWQELYFLACTQWTEHGFVLGTLVPSRAIVPEPDLLTRLTPPRTIARSRRTIVTPEVTPLLRSNVSAMVQNGVAIGPNINNTNTIPFHLPRSQVAFISANQQWQAAILLSEQMCTPESRTGAAAVQPAHPQQSLEDIVVLVALVTLTPPTPPTPQEPIALIPMTISATQQRQAAILLSEQMCTPESRTGATAVQPAPPQQSLENIVVPVALVTLTPPTPPTPQEPIALIPMTISATQQRQAAILLSEQMCTPESRTGATAVQPAPPQQSLENIVVPVALETLTPPPTQETIALILMTKRGVSMPPVQEADASSTSATICVGMNQSTAGTDGSKHLATPQQADTTAAEAAVVLATIERIMFVSTERSTASSDEGQNEEPNDKGALDAGDTDDANIDKGETVPTTKCSNKKAKPKKKKAQSKKNPTAKTKEPSVIATSIAIANKEWDVCGALALPKGHIKSYKKQLLELGGGRIEKLRFCQLYCKTDLLGETGAYYKEGGTTAFYCRDFLKYGGCCQECFAKKCESGLTVRRTRGKQQNYAILHNSG</sequence>
<proteinExistence type="predicted"/>
<comment type="caution">
    <text evidence="2">The sequence shown here is derived from an EMBL/GenBank/DDBJ whole genome shotgun (WGS) entry which is preliminary data.</text>
</comment>
<evidence type="ECO:0000313" key="3">
    <source>
        <dbReference type="Proteomes" id="UP001295423"/>
    </source>
</evidence>
<protein>
    <submittedName>
        <fullName evidence="2">Uncharacterized protein</fullName>
    </submittedName>
</protein>
<dbReference type="AlphaFoldDB" id="A0AAD2JKX1"/>
<dbReference type="EMBL" id="CAKOGP040002030">
    <property type="protein sequence ID" value="CAJ1959916.1"/>
    <property type="molecule type" value="Genomic_DNA"/>
</dbReference>
<organism evidence="2 3">
    <name type="scientific">Cylindrotheca closterium</name>
    <dbReference type="NCBI Taxonomy" id="2856"/>
    <lineage>
        <taxon>Eukaryota</taxon>
        <taxon>Sar</taxon>
        <taxon>Stramenopiles</taxon>
        <taxon>Ochrophyta</taxon>
        <taxon>Bacillariophyta</taxon>
        <taxon>Bacillariophyceae</taxon>
        <taxon>Bacillariophycidae</taxon>
        <taxon>Bacillariales</taxon>
        <taxon>Bacillariaceae</taxon>
        <taxon>Cylindrotheca</taxon>
    </lineage>
</organism>
<name>A0AAD2JKX1_9STRA</name>
<accession>A0AAD2JKX1</accession>
<evidence type="ECO:0000313" key="2">
    <source>
        <dbReference type="EMBL" id="CAJ1959916.1"/>
    </source>
</evidence>
<gene>
    <name evidence="2" type="ORF">CYCCA115_LOCUS18333</name>
</gene>
<reference evidence="2" key="1">
    <citation type="submission" date="2023-08" db="EMBL/GenBank/DDBJ databases">
        <authorList>
            <person name="Audoor S."/>
            <person name="Bilcke G."/>
        </authorList>
    </citation>
    <scope>NUCLEOTIDE SEQUENCE</scope>
</reference>
<evidence type="ECO:0000256" key="1">
    <source>
        <dbReference type="SAM" id="MobiDB-lite"/>
    </source>
</evidence>
<feature type="region of interest" description="Disordered" evidence="1">
    <location>
        <begin position="539"/>
        <end position="604"/>
    </location>
</feature>
<feature type="compositionally biased region" description="Basic residues" evidence="1">
    <location>
        <begin position="582"/>
        <end position="595"/>
    </location>
</feature>
<keyword evidence="3" id="KW-1185">Reference proteome</keyword>
<dbReference type="Proteomes" id="UP001295423">
    <property type="component" value="Unassembled WGS sequence"/>
</dbReference>
<feature type="compositionally biased region" description="Polar residues" evidence="1">
    <location>
        <begin position="539"/>
        <end position="548"/>
    </location>
</feature>